<feature type="region of interest" description="Disordered" evidence="1">
    <location>
        <begin position="19"/>
        <end position="88"/>
    </location>
</feature>
<evidence type="ECO:0000313" key="2">
    <source>
        <dbReference type="EMBL" id="KAK8047967.1"/>
    </source>
</evidence>
<reference evidence="2 3" key="1">
    <citation type="submission" date="2023-01" db="EMBL/GenBank/DDBJ databases">
        <title>Analysis of 21 Apiospora genomes using comparative genomics revels a genus with tremendous synthesis potential of carbohydrate active enzymes and secondary metabolites.</title>
        <authorList>
            <person name="Sorensen T."/>
        </authorList>
    </citation>
    <scope>NUCLEOTIDE SEQUENCE [LARGE SCALE GENOMIC DNA]</scope>
    <source>
        <strain evidence="2 3">CBS 83171</strain>
    </source>
</reference>
<dbReference type="EMBL" id="JAQQWM010000009">
    <property type="protein sequence ID" value="KAK8047967.1"/>
    <property type="molecule type" value="Genomic_DNA"/>
</dbReference>
<dbReference type="Proteomes" id="UP001446871">
    <property type="component" value="Unassembled WGS sequence"/>
</dbReference>
<accession>A0ABR1TN24</accession>
<evidence type="ECO:0000313" key="3">
    <source>
        <dbReference type="Proteomes" id="UP001446871"/>
    </source>
</evidence>
<proteinExistence type="predicted"/>
<protein>
    <submittedName>
        <fullName evidence="2">Uncharacterized protein</fullName>
    </submittedName>
</protein>
<comment type="caution">
    <text evidence="2">The sequence shown here is derived from an EMBL/GenBank/DDBJ whole genome shotgun (WGS) entry which is preliminary data.</text>
</comment>
<sequence length="88" mass="9626">MAKPLRASVWGPTTAFWRHSGARSASTSSGATTDITTNKPAWDTDTIGQQRRSTEPRARDPEEVKKNAGPNSTKPKCSTLDYARHNLV</sequence>
<name>A0ABR1TN24_9PEZI</name>
<gene>
    <name evidence="2" type="ORF">PG996_016031</name>
</gene>
<evidence type="ECO:0000256" key="1">
    <source>
        <dbReference type="SAM" id="MobiDB-lite"/>
    </source>
</evidence>
<organism evidence="2 3">
    <name type="scientific">Apiospora saccharicola</name>
    <dbReference type="NCBI Taxonomy" id="335842"/>
    <lineage>
        <taxon>Eukaryota</taxon>
        <taxon>Fungi</taxon>
        <taxon>Dikarya</taxon>
        <taxon>Ascomycota</taxon>
        <taxon>Pezizomycotina</taxon>
        <taxon>Sordariomycetes</taxon>
        <taxon>Xylariomycetidae</taxon>
        <taxon>Amphisphaeriales</taxon>
        <taxon>Apiosporaceae</taxon>
        <taxon>Apiospora</taxon>
    </lineage>
</organism>
<feature type="compositionally biased region" description="Basic and acidic residues" evidence="1">
    <location>
        <begin position="52"/>
        <end position="66"/>
    </location>
</feature>
<feature type="compositionally biased region" description="Low complexity" evidence="1">
    <location>
        <begin position="22"/>
        <end position="37"/>
    </location>
</feature>
<keyword evidence="3" id="KW-1185">Reference proteome</keyword>